<name>A0A1F5NNH6_9BACT</name>
<feature type="domain" description="GP-PDE" evidence="1">
    <location>
        <begin position="1"/>
        <end position="244"/>
    </location>
</feature>
<dbReference type="STRING" id="1817824.A2751_04565"/>
<dbReference type="Proteomes" id="UP000176864">
    <property type="component" value="Unassembled WGS sequence"/>
</dbReference>
<dbReference type="AlphaFoldDB" id="A0A1F5NNH6"/>
<protein>
    <recommendedName>
        <fullName evidence="1">GP-PDE domain-containing protein</fullName>
    </recommendedName>
</protein>
<evidence type="ECO:0000259" key="1">
    <source>
        <dbReference type="PROSITE" id="PS51704"/>
    </source>
</evidence>
<dbReference type="Gene3D" id="3.20.20.190">
    <property type="entry name" value="Phosphatidylinositol (PI) phosphodiesterase"/>
    <property type="match status" value="1"/>
</dbReference>
<dbReference type="Pfam" id="PF03009">
    <property type="entry name" value="GDPD"/>
    <property type="match status" value="1"/>
</dbReference>
<dbReference type="PANTHER" id="PTHR46211">
    <property type="entry name" value="GLYCEROPHOSPHORYL DIESTER PHOSPHODIESTERASE"/>
    <property type="match status" value="1"/>
</dbReference>
<dbReference type="InterPro" id="IPR017946">
    <property type="entry name" value="PLC-like_Pdiesterase_TIM-brl"/>
</dbReference>
<organism evidence="2 3">
    <name type="scientific">Candidatus Doudnabacteria bacterium RIFCSPHIGHO2_01_FULL_46_14</name>
    <dbReference type="NCBI Taxonomy" id="1817824"/>
    <lineage>
        <taxon>Bacteria</taxon>
        <taxon>Candidatus Doudnaibacteriota</taxon>
    </lineage>
</organism>
<dbReference type="InterPro" id="IPR030395">
    <property type="entry name" value="GP_PDE_dom"/>
</dbReference>
<dbReference type="PANTHER" id="PTHR46211:SF1">
    <property type="entry name" value="GLYCEROPHOSPHODIESTER PHOSPHODIESTERASE, CYTOPLASMIC"/>
    <property type="match status" value="1"/>
</dbReference>
<proteinExistence type="predicted"/>
<dbReference type="SUPFAM" id="SSF51695">
    <property type="entry name" value="PLC-like phosphodiesterases"/>
    <property type="match status" value="1"/>
</dbReference>
<dbReference type="EMBL" id="MFEK01000006">
    <property type="protein sequence ID" value="OGE79235.1"/>
    <property type="molecule type" value="Genomic_DNA"/>
</dbReference>
<sequence length="250" mass="28922">MKIFAHRGGMGRAPENSLKAWQTALADGADGFECDVVFTRDREPVIMHVPMRSFNVHRQTGYRLFLDRIDWKDLCRYKTLGEPIVHLDELLQFLSQNQISCVIEPKRTDRLLVEKIVAGVKKFHVEDKVEMIGFYSRRENLIWAKRLLPSMRTSVITLWPFGDWPELCRTARADAIVAGWKFANHWLTADKLLRHLKEKIGAAQAAGIEVHLGLANSETDIKWAFDQCPDRIYSDDIRFLKQILKNHVHS</sequence>
<evidence type="ECO:0000313" key="3">
    <source>
        <dbReference type="Proteomes" id="UP000176864"/>
    </source>
</evidence>
<gene>
    <name evidence="2" type="ORF">A2751_04565</name>
</gene>
<dbReference type="GO" id="GO:0008081">
    <property type="term" value="F:phosphoric diester hydrolase activity"/>
    <property type="evidence" value="ECO:0007669"/>
    <property type="project" value="InterPro"/>
</dbReference>
<comment type="caution">
    <text evidence="2">The sequence shown here is derived from an EMBL/GenBank/DDBJ whole genome shotgun (WGS) entry which is preliminary data.</text>
</comment>
<dbReference type="GO" id="GO:0006629">
    <property type="term" value="P:lipid metabolic process"/>
    <property type="evidence" value="ECO:0007669"/>
    <property type="project" value="InterPro"/>
</dbReference>
<dbReference type="PROSITE" id="PS51704">
    <property type="entry name" value="GP_PDE"/>
    <property type="match status" value="1"/>
</dbReference>
<reference evidence="2 3" key="1">
    <citation type="journal article" date="2016" name="Nat. Commun.">
        <title>Thousands of microbial genomes shed light on interconnected biogeochemical processes in an aquifer system.</title>
        <authorList>
            <person name="Anantharaman K."/>
            <person name="Brown C.T."/>
            <person name="Hug L.A."/>
            <person name="Sharon I."/>
            <person name="Castelle C.J."/>
            <person name="Probst A.J."/>
            <person name="Thomas B.C."/>
            <person name="Singh A."/>
            <person name="Wilkins M.J."/>
            <person name="Karaoz U."/>
            <person name="Brodie E.L."/>
            <person name="Williams K.H."/>
            <person name="Hubbard S.S."/>
            <person name="Banfield J.F."/>
        </authorList>
    </citation>
    <scope>NUCLEOTIDE SEQUENCE [LARGE SCALE GENOMIC DNA]</scope>
</reference>
<accession>A0A1F5NNH6</accession>
<dbReference type="CDD" id="cd08556">
    <property type="entry name" value="GDPD"/>
    <property type="match status" value="1"/>
</dbReference>
<evidence type="ECO:0000313" key="2">
    <source>
        <dbReference type="EMBL" id="OGE79235.1"/>
    </source>
</evidence>